<keyword evidence="8" id="KW-1185">Reference proteome</keyword>
<dbReference type="PRINTS" id="PR00411">
    <property type="entry name" value="PNDRDTASEI"/>
</dbReference>
<dbReference type="Proteomes" id="UP001500729">
    <property type="component" value="Unassembled WGS sequence"/>
</dbReference>
<feature type="domain" description="FAD/NAD(P)-binding" evidence="6">
    <location>
        <begin position="7"/>
        <end position="323"/>
    </location>
</feature>
<organism evidence="7 8">
    <name type="scientific">Saccharopolyspora erythraea</name>
    <name type="common">Streptomyces erythraeus</name>
    <dbReference type="NCBI Taxonomy" id="1836"/>
    <lineage>
        <taxon>Bacteria</taxon>
        <taxon>Bacillati</taxon>
        <taxon>Actinomycetota</taxon>
        <taxon>Actinomycetes</taxon>
        <taxon>Pseudonocardiales</taxon>
        <taxon>Pseudonocardiaceae</taxon>
        <taxon>Saccharopolyspora</taxon>
    </lineage>
</organism>
<evidence type="ECO:0000313" key="7">
    <source>
        <dbReference type="EMBL" id="GAA0517679.1"/>
    </source>
</evidence>
<dbReference type="InterPro" id="IPR023753">
    <property type="entry name" value="FAD/NAD-binding_dom"/>
</dbReference>
<evidence type="ECO:0000259" key="5">
    <source>
        <dbReference type="Pfam" id="PF02852"/>
    </source>
</evidence>
<dbReference type="InterPro" id="IPR016156">
    <property type="entry name" value="FAD/NAD-linked_Rdtase_dimer_sf"/>
</dbReference>
<proteinExistence type="inferred from homology"/>
<comment type="similarity">
    <text evidence="2">Belongs to the class-I pyridine nucleotide-disulfide oxidoreductase family.</text>
</comment>
<dbReference type="InterPro" id="IPR036188">
    <property type="entry name" value="FAD/NAD-bd_sf"/>
</dbReference>
<dbReference type="PANTHER" id="PTHR43014:SF2">
    <property type="entry name" value="MERCURIC REDUCTASE"/>
    <property type="match status" value="1"/>
</dbReference>
<accession>A0ABN1CEZ2</accession>
<evidence type="ECO:0000256" key="1">
    <source>
        <dbReference type="ARBA" id="ARBA00001974"/>
    </source>
</evidence>
<dbReference type="Pfam" id="PF07992">
    <property type="entry name" value="Pyr_redox_2"/>
    <property type="match status" value="1"/>
</dbReference>
<dbReference type="PIRSF" id="PIRSF000350">
    <property type="entry name" value="Mercury_reductase_MerA"/>
    <property type="match status" value="1"/>
</dbReference>
<evidence type="ECO:0000313" key="8">
    <source>
        <dbReference type="Proteomes" id="UP001500729"/>
    </source>
</evidence>
<dbReference type="Gene3D" id="3.30.390.30">
    <property type="match status" value="1"/>
</dbReference>
<gene>
    <name evidence="7" type="ORF">GCM10009533_16000</name>
</gene>
<dbReference type="Gene3D" id="3.50.50.60">
    <property type="entry name" value="FAD/NAD(P)-binding domain"/>
    <property type="match status" value="2"/>
</dbReference>
<evidence type="ECO:0000256" key="2">
    <source>
        <dbReference type="ARBA" id="ARBA00007532"/>
    </source>
</evidence>
<sequence>MDAEEVDVVVIGLGPGGEDAAARLAAGGLSVVGVESRLVGGECPYFACVPTKMMVRASDALAEGRRVAELAGSAQVSPDWTPVADRIRDEATTGWDDTAAVQRLEKSGARFVRGFGRISAPGEVSVSTGNGDRVFRTRRAILLNPGTEPVVPPVDGLRDSPYWTNRDAVRAREAPESLLVLGGGPVGVELAQVFSRFGTRVAMVEHEQRLLGPFEPEASELLESVFEAEGIDVRTGERAESVAHDDDSFTVRLGSGAELTAQRLLVATGRRTDLAALGVAAVGLDDRGRTIDVDVRMRAADGVWAIGDVTGRGAFTHTSVYQARIAANDILGQGHENADYRAVPAVTFTDPEVAMTGLTEAAAHDRGLPVVTATTGIPASTRGWIHKAGNQGLIKLVADPRRGVLVGATVVAPGGGEILGALAVAVHGEVPVERLRHMIYAYPTFHRAIEATLAELPASGI</sequence>
<dbReference type="InterPro" id="IPR001100">
    <property type="entry name" value="Pyr_nuc-diS_OxRdtase"/>
</dbReference>
<dbReference type="EMBL" id="BAAAGS010000007">
    <property type="protein sequence ID" value="GAA0517679.1"/>
    <property type="molecule type" value="Genomic_DNA"/>
</dbReference>
<feature type="domain" description="Pyridine nucleotide-disulphide oxidoreductase dimerisation" evidence="5">
    <location>
        <begin position="343"/>
        <end position="450"/>
    </location>
</feature>
<dbReference type="PRINTS" id="PR00368">
    <property type="entry name" value="FADPNR"/>
</dbReference>
<evidence type="ECO:0000256" key="3">
    <source>
        <dbReference type="ARBA" id="ARBA00022630"/>
    </source>
</evidence>
<dbReference type="SUPFAM" id="SSF55424">
    <property type="entry name" value="FAD/NAD-linked reductases, dimerisation (C-terminal) domain"/>
    <property type="match status" value="1"/>
</dbReference>
<dbReference type="SUPFAM" id="SSF51905">
    <property type="entry name" value="FAD/NAD(P)-binding domain"/>
    <property type="match status" value="1"/>
</dbReference>
<dbReference type="InterPro" id="IPR004099">
    <property type="entry name" value="Pyr_nucl-diS_OxRdtase_dimer"/>
</dbReference>
<evidence type="ECO:0000256" key="4">
    <source>
        <dbReference type="ARBA" id="ARBA00022827"/>
    </source>
</evidence>
<evidence type="ECO:0000259" key="6">
    <source>
        <dbReference type="Pfam" id="PF07992"/>
    </source>
</evidence>
<comment type="caution">
    <text evidence="7">The sequence shown here is derived from an EMBL/GenBank/DDBJ whole genome shotgun (WGS) entry which is preliminary data.</text>
</comment>
<name>A0ABN1CEZ2_SACER</name>
<keyword evidence="4" id="KW-0274">FAD</keyword>
<dbReference type="RefSeq" id="WP_011874040.1">
    <property type="nucleotide sequence ID" value="NZ_BAAAGS010000007.1"/>
</dbReference>
<comment type="cofactor">
    <cofactor evidence="1">
        <name>FAD</name>
        <dbReference type="ChEBI" id="CHEBI:57692"/>
    </cofactor>
</comment>
<dbReference type="Pfam" id="PF02852">
    <property type="entry name" value="Pyr_redox_dim"/>
    <property type="match status" value="1"/>
</dbReference>
<reference evidence="7 8" key="1">
    <citation type="journal article" date="2019" name="Int. J. Syst. Evol. Microbiol.">
        <title>The Global Catalogue of Microorganisms (GCM) 10K type strain sequencing project: providing services to taxonomists for standard genome sequencing and annotation.</title>
        <authorList>
            <consortium name="The Broad Institute Genomics Platform"/>
            <consortium name="The Broad Institute Genome Sequencing Center for Infectious Disease"/>
            <person name="Wu L."/>
            <person name="Ma J."/>
        </authorList>
    </citation>
    <scope>NUCLEOTIDE SEQUENCE [LARGE SCALE GENOMIC DNA]</scope>
    <source>
        <strain evidence="7 8">JCM 10303</strain>
    </source>
</reference>
<keyword evidence="3" id="KW-0285">Flavoprotein</keyword>
<dbReference type="PANTHER" id="PTHR43014">
    <property type="entry name" value="MERCURIC REDUCTASE"/>
    <property type="match status" value="1"/>
</dbReference>
<protein>
    <submittedName>
        <fullName evidence="7">NAD(P)/FAD-dependent oxidoreductase</fullName>
    </submittedName>
</protein>